<dbReference type="eggNOG" id="COG0432">
    <property type="taxonomic scope" value="Bacteria"/>
</dbReference>
<dbReference type="RefSeq" id="WP_013457015.1">
    <property type="nucleotide sequence ID" value="NC_014761.1"/>
</dbReference>
<evidence type="ECO:0000313" key="3">
    <source>
        <dbReference type="Proteomes" id="UP000008722"/>
    </source>
</evidence>
<dbReference type="PIRSF" id="PIRSF004681">
    <property type="entry name" value="UCP004681"/>
    <property type="match status" value="1"/>
</dbReference>
<evidence type="ECO:0000313" key="2">
    <source>
        <dbReference type="EMBL" id="ADR35845.1"/>
    </source>
</evidence>
<dbReference type="Proteomes" id="UP000008722">
    <property type="component" value="Chromosome"/>
</dbReference>
<dbReference type="InterPro" id="IPR035917">
    <property type="entry name" value="YjbQ-like_sf"/>
</dbReference>
<dbReference type="PANTHER" id="PTHR30615">
    <property type="entry name" value="UNCHARACTERIZED PROTEIN YJBQ-RELATED"/>
    <property type="match status" value="1"/>
</dbReference>
<evidence type="ECO:0008006" key="4">
    <source>
        <dbReference type="Google" id="ProtNLM"/>
    </source>
</evidence>
<name>E4U624_OCEP5</name>
<dbReference type="STRING" id="670487.Ocepr_0385"/>
<comment type="similarity">
    <text evidence="1">Belongs to the UPF0047 family.</text>
</comment>
<gene>
    <name evidence="2" type="ordered locus">Ocepr_0385</name>
</gene>
<dbReference type="HOGENOM" id="CLU_096980_1_1_0"/>
<proteinExistence type="inferred from homology"/>
<dbReference type="AlphaFoldDB" id="E4U624"/>
<sequence>MERFEVRTRSRNQMVKITAQVEAAVRALGLTEGAVLVYSPHTTAGVVVQEGADPDVAHDLLARLAELVPHRHPADRHAEGNSDAHLKTALVGHAQLLPVSGGRLALGTWQQVFLAEFDGPRTRQVWVVKVGSGM</sequence>
<evidence type="ECO:0000256" key="1">
    <source>
        <dbReference type="ARBA" id="ARBA00005534"/>
    </source>
</evidence>
<accession>E4U624</accession>
<dbReference type="SUPFAM" id="SSF111038">
    <property type="entry name" value="YjbQ-like"/>
    <property type="match status" value="1"/>
</dbReference>
<dbReference type="Gene3D" id="2.60.120.460">
    <property type="entry name" value="YjbQ-like"/>
    <property type="match status" value="1"/>
</dbReference>
<keyword evidence="3" id="KW-1185">Reference proteome</keyword>
<reference evidence="3" key="1">
    <citation type="submission" date="2010-11" db="EMBL/GenBank/DDBJ databases">
        <title>The complete sequence of chromosome of Oceanithermus profundus DSM 14977.</title>
        <authorList>
            <consortium name="US DOE Joint Genome Institute (JGI-PGF)"/>
            <person name="Lucas S."/>
            <person name="Copeland A."/>
            <person name="Lapidus A."/>
            <person name="Bruce D."/>
            <person name="Goodwin L."/>
            <person name="Pitluck S."/>
            <person name="Kyrpides N."/>
            <person name="Mavromatis K."/>
            <person name="Pagani I."/>
            <person name="Ivanova N."/>
            <person name="Zhang X."/>
            <person name="Brettin T."/>
            <person name="Detter J.C."/>
            <person name="Tapia R."/>
            <person name="Han C."/>
            <person name="Land M."/>
            <person name="Hauser L."/>
            <person name="Markowitz V."/>
            <person name="Cheng J.-F."/>
            <person name="Hugenholtz P."/>
            <person name="Woyke T."/>
            <person name="Wu D."/>
            <person name="Tindall B."/>
            <person name="Faehnrich R."/>
            <person name="Brambilla E."/>
            <person name="Klenk H.-P."/>
            <person name="Eisen J.A."/>
        </authorList>
    </citation>
    <scope>NUCLEOTIDE SEQUENCE [LARGE SCALE GENOMIC DNA]</scope>
    <source>
        <strain evidence="3">DSM 14977 / NBRC 100410 / VKM B-2274 / 506</strain>
    </source>
</reference>
<dbReference type="InterPro" id="IPR001602">
    <property type="entry name" value="UPF0047_YjbQ-like"/>
</dbReference>
<dbReference type="Pfam" id="PF01894">
    <property type="entry name" value="YjbQ"/>
    <property type="match status" value="1"/>
</dbReference>
<dbReference type="PANTHER" id="PTHR30615:SF8">
    <property type="entry name" value="UPF0047 PROTEIN C4A8.02C"/>
    <property type="match status" value="1"/>
</dbReference>
<reference evidence="2 3" key="2">
    <citation type="journal article" date="2011" name="Stand. Genomic Sci.">
        <title>Complete genome sequence of Oceanithermus profundus type strain (506).</title>
        <authorList>
            <person name="Pati A."/>
            <person name="Zhang X."/>
            <person name="Lapidus A."/>
            <person name="Nolan M."/>
            <person name="Lucas S."/>
            <person name="Del Rio T.G."/>
            <person name="Tice H."/>
            <person name="Cheng J.F."/>
            <person name="Tapia R."/>
            <person name="Han C."/>
            <person name="Goodwin L."/>
            <person name="Pitluck S."/>
            <person name="Liolios K."/>
            <person name="Pagani I."/>
            <person name="Ivanova N."/>
            <person name="Mavromatis K."/>
            <person name="Chen A."/>
            <person name="Palaniappan K."/>
            <person name="Hauser L."/>
            <person name="Jeffries C.D."/>
            <person name="Brambilla E.M."/>
            <person name="Rohl A."/>
            <person name="Mwirichia R."/>
            <person name="Rohde M."/>
            <person name="Tindall B.J."/>
            <person name="Sikorski J."/>
            <person name="Wirth R."/>
            <person name="Goker M."/>
            <person name="Woyke T."/>
            <person name="Detter J.C."/>
            <person name="Bristow J."/>
            <person name="Eisen J.A."/>
            <person name="Markowitz V."/>
            <person name="Hugenholtz P."/>
            <person name="Kyrpides N.C."/>
            <person name="Klenk H.P."/>
            <person name="Land M."/>
        </authorList>
    </citation>
    <scope>NUCLEOTIDE SEQUENCE [LARGE SCALE GENOMIC DNA]</scope>
    <source>
        <strain evidence="3">DSM 14977 / NBRC 100410 / VKM B-2274 / 506</strain>
    </source>
</reference>
<dbReference type="NCBIfam" id="TIGR00149">
    <property type="entry name" value="TIGR00149_YjbQ"/>
    <property type="match status" value="1"/>
</dbReference>
<organism evidence="2 3">
    <name type="scientific">Oceanithermus profundus (strain DSM 14977 / NBRC 100410 / VKM B-2274 / 506)</name>
    <dbReference type="NCBI Taxonomy" id="670487"/>
    <lineage>
        <taxon>Bacteria</taxon>
        <taxon>Thermotogati</taxon>
        <taxon>Deinococcota</taxon>
        <taxon>Deinococci</taxon>
        <taxon>Thermales</taxon>
        <taxon>Thermaceae</taxon>
        <taxon>Oceanithermus</taxon>
    </lineage>
</organism>
<dbReference type="OrthoDB" id="9801725at2"/>
<dbReference type="KEGG" id="opr:Ocepr_0385"/>
<dbReference type="EMBL" id="CP002361">
    <property type="protein sequence ID" value="ADR35845.1"/>
    <property type="molecule type" value="Genomic_DNA"/>
</dbReference>
<protein>
    <recommendedName>
        <fullName evidence="4">YjbQ family protein</fullName>
    </recommendedName>
</protein>